<accession>A0A166AFJ5</accession>
<sequence length="161" mass="17426">MSGATYILSLSPELVISFLAELSIQDIVNVAQTCSYLRAVIRSNKQSILQNPNAPAILDSLPLGFTPSTISPEILYATAASSTATSRRLGSGVPLTAQSHTVYDLSKFHITWDRQNSLRPSDFFLVANLLVFRSSSNLFFLKLGPSGVVEESSTLKLSPGY</sequence>
<evidence type="ECO:0000313" key="1">
    <source>
        <dbReference type="EMBL" id="KZT35272.1"/>
    </source>
</evidence>
<gene>
    <name evidence="1" type="ORF">SISSUDRAFT_185795</name>
</gene>
<organism evidence="1 2">
    <name type="scientific">Sistotremastrum suecicum HHB10207 ss-3</name>
    <dbReference type="NCBI Taxonomy" id="1314776"/>
    <lineage>
        <taxon>Eukaryota</taxon>
        <taxon>Fungi</taxon>
        <taxon>Dikarya</taxon>
        <taxon>Basidiomycota</taxon>
        <taxon>Agaricomycotina</taxon>
        <taxon>Agaricomycetes</taxon>
        <taxon>Sistotremastrales</taxon>
        <taxon>Sistotremastraceae</taxon>
        <taxon>Sistotremastrum</taxon>
    </lineage>
</organism>
<evidence type="ECO:0000313" key="2">
    <source>
        <dbReference type="Proteomes" id="UP000076798"/>
    </source>
</evidence>
<dbReference type="EMBL" id="KV428145">
    <property type="protein sequence ID" value="KZT35272.1"/>
    <property type="molecule type" value="Genomic_DNA"/>
</dbReference>
<evidence type="ECO:0008006" key="3">
    <source>
        <dbReference type="Google" id="ProtNLM"/>
    </source>
</evidence>
<proteinExistence type="predicted"/>
<dbReference type="SUPFAM" id="SSF81383">
    <property type="entry name" value="F-box domain"/>
    <property type="match status" value="1"/>
</dbReference>
<dbReference type="AlphaFoldDB" id="A0A166AFJ5"/>
<name>A0A166AFJ5_9AGAM</name>
<protein>
    <recommendedName>
        <fullName evidence="3">F-box domain-containing protein</fullName>
    </recommendedName>
</protein>
<keyword evidence="2" id="KW-1185">Reference proteome</keyword>
<dbReference type="Proteomes" id="UP000076798">
    <property type="component" value="Unassembled WGS sequence"/>
</dbReference>
<reference evidence="1 2" key="1">
    <citation type="journal article" date="2016" name="Mol. Biol. Evol.">
        <title>Comparative Genomics of Early-Diverging Mushroom-Forming Fungi Provides Insights into the Origins of Lignocellulose Decay Capabilities.</title>
        <authorList>
            <person name="Nagy L.G."/>
            <person name="Riley R."/>
            <person name="Tritt A."/>
            <person name="Adam C."/>
            <person name="Daum C."/>
            <person name="Floudas D."/>
            <person name="Sun H."/>
            <person name="Yadav J.S."/>
            <person name="Pangilinan J."/>
            <person name="Larsson K.H."/>
            <person name="Matsuura K."/>
            <person name="Barry K."/>
            <person name="Labutti K."/>
            <person name="Kuo R."/>
            <person name="Ohm R.A."/>
            <person name="Bhattacharya S.S."/>
            <person name="Shirouzu T."/>
            <person name="Yoshinaga Y."/>
            <person name="Martin F.M."/>
            <person name="Grigoriev I.V."/>
            <person name="Hibbett D.S."/>
        </authorList>
    </citation>
    <scope>NUCLEOTIDE SEQUENCE [LARGE SCALE GENOMIC DNA]</scope>
    <source>
        <strain evidence="1 2">HHB10207 ss-3</strain>
    </source>
</reference>
<dbReference type="InterPro" id="IPR036047">
    <property type="entry name" value="F-box-like_dom_sf"/>
</dbReference>